<dbReference type="InterPro" id="IPR047788">
    <property type="entry name" value="LysR-like_Sec_metab"/>
</dbReference>
<dbReference type="SUPFAM" id="SSF53850">
    <property type="entry name" value="Periplasmic binding protein-like II"/>
    <property type="match status" value="1"/>
</dbReference>
<dbReference type="KEGG" id="shi:Shel_25320"/>
<comment type="similarity">
    <text evidence="1">Belongs to the LysR transcriptional regulatory family.</text>
</comment>
<dbReference type="InterPro" id="IPR036390">
    <property type="entry name" value="WH_DNA-bd_sf"/>
</dbReference>
<keyword evidence="2" id="KW-0805">Transcription regulation</keyword>
<dbReference type="eggNOG" id="COG0583">
    <property type="taxonomic scope" value="Bacteria"/>
</dbReference>
<feature type="domain" description="HTH lysR-type" evidence="5">
    <location>
        <begin position="1"/>
        <end position="58"/>
    </location>
</feature>
<keyword evidence="4" id="KW-0804">Transcription</keyword>
<dbReference type="Proteomes" id="UP000002026">
    <property type="component" value="Chromosome"/>
</dbReference>
<sequence>MDFKQLRSFVAVIRYGSFTTAASKLRISQPTVSTHIRQLEEELGTPLVLRNAKRVEPTASGYKMYDQAVSMLAMHDKMLQSKKQHESDAVYLGASTIPSGYVLPELLASFCSARPEASFVITQDSSQTVSNGMASGLYDLGFVGMPVKEDAIDCIPFCDDRIVIVTPNKSRFRNIDRNDREAIANMLREEHFIMRKAGSATRAMGNHVLEQLELEESELNVFAHLNDQEATMNLIEKGLGIAIMSERAIRSHVDAGWMLAFSVPGVDTVRQLYVLKRKNVQLSDTAEAFYNHVLNWEEESD</sequence>
<evidence type="ECO:0000259" key="5">
    <source>
        <dbReference type="PROSITE" id="PS50931"/>
    </source>
</evidence>
<dbReference type="SUPFAM" id="SSF46785">
    <property type="entry name" value="Winged helix' DNA-binding domain"/>
    <property type="match status" value="1"/>
</dbReference>
<keyword evidence="7" id="KW-1185">Reference proteome</keyword>
<evidence type="ECO:0000313" key="6">
    <source>
        <dbReference type="EMBL" id="ACV23539.1"/>
    </source>
</evidence>
<name>C7N2N1_SLAHD</name>
<dbReference type="Gene3D" id="3.40.190.290">
    <property type="match status" value="1"/>
</dbReference>
<evidence type="ECO:0000256" key="4">
    <source>
        <dbReference type="ARBA" id="ARBA00023163"/>
    </source>
</evidence>
<proteinExistence type="inferred from homology"/>
<evidence type="ECO:0000256" key="2">
    <source>
        <dbReference type="ARBA" id="ARBA00023015"/>
    </source>
</evidence>
<evidence type="ECO:0000256" key="3">
    <source>
        <dbReference type="ARBA" id="ARBA00023125"/>
    </source>
</evidence>
<dbReference type="FunFam" id="1.10.10.10:FF:000001">
    <property type="entry name" value="LysR family transcriptional regulator"/>
    <property type="match status" value="1"/>
</dbReference>
<evidence type="ECO:0000256" key="1">
    <source>
        <dbReference type="ARBA" id="ARBA00009437"/>
    </source>
</evidence>
<dbReference type="RefSeq" id="WP_012799637.1">
    <property type="nucleotide sequence ID" value="NC_013165.1"/>
</dbReference>
<evidence type="ECO:0000313" key="7">
    <source>
        <dbReference type="Proteomes" id="UP000002026"/>
    </source>
</evidence>
<dbReference type="STRING" id="471855.Shel_25320"/>
<dbReference type="GO" id="GO:0003700">
    <property type="term" value="F:DNA-binding transcription factor activity"/>
    <property type="evidence" value="ECO:0007669"/>
    <property type="project" value="InterPro"/>
</dbReference>
<organism evidence="6 7">
    <name type="scientific">Slackia heliotrinireducens (strain ATCC 29202 / DSM 20476 / NCTC 11029 / RHS 1)</name>
    <name type="common">Peptococcus heliotrinreducens</name>
    <dbReference type="NCBI Taxonomy" id="471855"/>
    <lineage>
        <taxon>Bacteria</taxon>
        <taxon>Bacillati</taxon>
        <taxon>Actinomycetota</taxon>
        <taxon>Coriobacteriia</taxon>
        <taxon>Eggerthellales</taxon>
        <taxon>Eggerthellaceae</taxon>
        <taxon>Slackia</taxon>
    </lineage>
</organism>
<dbReference type="EMBL" id="CP001684">
    <property type="protein sequence ID" value="ACV23539.1"/>
    <property type="molecule type" value="Genomic_DNA"/>
</dbReference>
<dbReference type="PANTHER" id="PTHR30126:SF40">
    <property type="entry name" value="HTH-TYPE TRANSCRIPTIONAL REGULATOR GLTR"/>
    <property type="match status" value="1"/>
</dbReference>
<dbReference type="Pfam" id="PF00126">
    <property type="entry name" value="HTH_1"/>
    <property type="match status" value="1"/>
</dbReference>
<keyword evidence="3" id="KW-0238">DNA-binding</keyword>
<dbReference type="PANTHER" id="PTHR30126">
    <property type="entry name" value="HTH-TYPE TRANSCRIPTIONAL REGULATOR"/>
    <property type="match status" value="1"/>
</dbReference>
<dbReference type="Pfam" id="PF03466">
    <property type="entry name" value="LysR_substrate"/>
    <property type="match status" value="1"/>
</dbReference>
<dbReference type="Gene3D" id="1.10.10.10">
    <property type="entry name" value="Winged helix-like DNA-binding domain superfamily/Winged helix DNA-binding domain"/>
    <property type="match status" value="1"/>
</dbReference>
<dbReference type="GO" id="GO:0000976">
    <property type="term" value="F:transcription cis-regulatory region binding"/>
    <property type="evidence" value="ECO:0007669"/>
    <property type="project" value="TreeGrafter"/>
</dbReference>
<reference evidence="6 7" key="1">
    <citation type="journal article" date="2009" name="Stand. Genomic Sci.">
        <title>Complete genome sequence of Slackia heliotrinireducens type strain (RHS 1).</title>
        <authorList>
            <person name="Pukall R."/>
            <person name="Lapidus A."/>
            <person name="Nolan M."/>
            <person name="Copeland A."/>
            <person name="Glavina Del Rio T."/>
            <person name="Lucas S."/>
            <person name="Chen F."/>
            <person name="Tice H."/>
            <person name="Cheng J.F."/>
            <person name="Chertkov O."/>
            <person name="Bruce D."/>
            <person name="Goodwin L."/>
            <person name="Kuske C."/>
            <person name="Brettin T."/>
            <person name="Detter J.C."/>
            <person name="Han C."/>
            <person name="Pitluck S."/>
            <person name="Pati A."/>
            <person name="Mavrommatis K."/>
            <person name="Ivanova N."/>
            <person name="Ovchinnikova G."/>
            <person name="Chen A."/>
            <person name="Palaniappan K."/>
            <person name="Schneider S."/>
            <person name="Rohde M."/>
            <person name="Chain P."/>
            <person name="D'haeseleer P."/>
            <person name="Goker M."/>
            <person name="Bristow J."/>
            <person name="Eisen J.A."/>
            <person name="Markowitz V."/>
            <person name="Kyrpides N.C."/>
            <person name="Klenk H.P."/>
            <person name="Hugenholtz P."/>
        </authorList>
    </citation>
    <scope>NUCLEOTIDE SEQUENCE [LARGE SCALE GENOMIC DNA]</scope>
    <source>
        <strain evidence="7">ATCC 29202 / DSM 20476 / NCTC 11029 / RHS 1</strain>
    </source>
</reference>
<dbReference type="InterPro" id="IPR005119">
    <property type="entry name" value="LysR_subst-bd"/>
</dbReference>
<gene>
    <name evidence="6" type="ordered locus">Shel_25320</name>
</gene>
<dbReference type="PRINTS" id="PR00039">
    <property type="entry name" value="HTHLYSR"/>
</dbReference>
<dbReference type="PROSITE" id="PS50931">
    <property type="entry name" value="HTH_LYSR"/>
    <property type="match status" value="1"/>
</dbReference>
<dbReference type="InterPro" id="IPR036388">
    <property type="entry name" value="WH-like_DNA-bd_sf"/>
</dbReference>
<dbReference type="HOGENOM" id="CLU_039613_6_1_11"/>
<accession>C7N2N1</accession>
<dbReference type="NCBIfam" id="NF040786">
    <property type="entry name" value="LysR_Sec_metab"/>
    <property type="match status" value="1"/>
</dbReference>
<protein>
    <submittedName>
        <fullName evidence="6">Transcriptional regulator</fullName>
    </submittedName>
</protein>
<dbReference type="InterPro" id="IPR000847">
    <property type="entry name" value="LysR_HTH_N"/>
</dbReference>
<dbReference type="AlphaFoldDB" id="C7N2N1"/>